<evidence type="ECO:0000256" key="9">
    <source>
        <dbReference type="PIRSR" id="PIRSR001084-1"/>
    </source>
</evidence>
<feature type="binding site" evidence="10">
    <location>
        <position position="111"/>
    </location>
    <ligand>
        <name>substrate</name>
    </ligand>
</feature>
<evidence type="ECO:0000259" key="12">
    <source>
        <dbReference type="Pfam" id="PF02449"/>
    </source>
</evidence>
<evidence type="ECO:0000256" key="3">
    <source>
        <dbReference type="ARBA" id="ARBA00012756"/>
    </source>
</evidence>
<evidence type="ECO:0000259" key="13">
    <source>
        <dbReference type="Pfam" id="PF08532"/>
    </source>
</evidence>
<dbReference type="PANTHER" id="PTHR36447:SF2">
    <property type="entry name" value="BETA-GALACTOSIDASE YESZ"/>
    <property type="match status" value="1"/>
</dbReference>
<reference evidence="15" key="1">
    <citation type="submission" date="2016-11" db="EMBL/GenBank/DDBJ databases">
        <authorList>
            <person name="Varghese N."/>
            <person name="Submissions S."/>
        </authorList>
    </citation>
    <scope>NUCLEOTIDE SEQUENCE [LARGE SCALE GENOMIC DNA]</scope>
    <source>
        <strain evidence="15">DSM 28223</strain>
    </source>
</reference>
<feature type="domain" description="Glycoside hydrolase family 42 N-terminal" evidence="12">
    <location>
        <begin position="14"/>
        <end position="406"/>
    </location>
</feature>
<gene>
    <name evidence="14" type="ORF">SAMN04488044_2024</name>
</gene>
<dbReference type="PIRSF" id="PIRSF001084">
    <property type="entry name" value="B-galactosidase"/>
    <property type="match status" value="1"/>
</dbReference>
<comment type="similarity">
    <text evidence="2 8">Belongs to the glycosyl hydrolase 42 family.</text>
</comment>
<dbReference type="EMBL" id="FQWM01000003">
    <property type="protein sequence ID" value="SHH14288.1"/>
    <property type="molecule type" value="Genomic_DNA"/>
</dbReference>
<dbReference type="SUPFAM" id="SSF51445">
    <property type="entry name" value="(Trans)glycosidases"/>
    <property type="match status" value="1"/>
</dbReference>
<evidence type="ECO:0000256" key="8">
    <source>
        <dbReference type="PIRNR" id="PIRNR001084"/>
    </source>
</evidence>
<evidence type="ECO:0000256" key="7">
    <source>
        <dbReference type="ARBA" id="ARBA00023295"/>
    </source>
</evidence>
<dbReference type="InterPro" id="IPR029062">
    <property type="entry name" value="Class_I_gatase-like"/>
</dbReference>
<dbReference type="STRING" id="870908.SAMN04488044_2024"/>
<proteinExistence type="inferred from homology"/>
<keyword evidence="5 8" id="KW-0378">Hydrolase</keyword>
<dbReference type="InterPro" id="IPR003476">
    <property type="entry name" value="Glyco_hydro_42"/>
</dbReference>
<name>A0A1M5QJY1_9RHOB</name>
<evidence type="ECO:0000256" key="11">
    <source>
        <dbReference type="PIRSR" id="PIRSR001084-3"/>
    </source>
</evidence>
<dbReference type="Gene3D" id="2.60.40.1180">
    <property type="entry name" value="Golgi alpha-mannosidase II"/>
    <property type="match status" value="1"/>
</dbReference>
<evidence type="ECO:0000313" key="15">
    <source>
        <dbReference type="Proteomes" id="UP000184211"/>
    </source>
</evidence>
<dbReference type="OrthoDB" id="9800974at2"/>
<dbReference type="Gene3D" id="3.20.20.80">
    <property type="entry name" value="Glycosidases"/>
    <property type="match status" value="1"/>
</dbReference>
<dbReference type="CDD" id="cd03143">
    <property type="entry name" value="A4_beta-galactosidase_middle_domain"/>
    <property type="match status" value="1"/>
</dbReference>
<protein>
    <recommendedName>
        <fullName evidence="3 8">Beta-galactosidase</fullName>
        <shortName evidence="8">Beta-gal</shortName>
        <ecNumber evidence="3 8">3.2.1.23</ecNumber>
    </recommendedName>
</protein>
<evidence type="ECO:0000256" key="2">
    <source>
        <dbReference type="ARBA" id="ARBA00005940"/>
    </source>
</evidence>
<dbReference type="InterPro" id="IPR013738">
    <property type="entry name" value="Beta_galactosidase_Trimer"/>
</dbReference>
<dbReference type="Gene3D" id="3.40.50.880">
    <property type="match status" value="1"/>
</dbReference>
<evidence type="ECO:0000256" key="10">
    <source>
        <dbReference type="PIRSR" id="PIRSR001084-2"/>
    </source>
</evidence>
<feature type="binding site" evidence="10">
    <location>
        <position position="149"/>
    </location>
    <ligand>
        <name>substrate</name>
    </ligand>
</feature>
<dbReference type="EC" id="3.2.1.23" evidence="3 8"/>
<keyword evidence="6 11" id="KW-0862">Zinc</keyword>
<dbReference type="AlphaFoldDB" id="A0A1M5QJY1"/>
<keyword evidence="4 11" id="KW-0479">Metal-binding</keyword>
<comment type="catalytic activity">
    <reaction evidence="1 8">
        <text>Hydrolysis of terminal non-reducing beta-D-galactose residues in beta-D-galactosides.</text>
        <dbReference type="EC" id="3.2.1.23"/>
    </reaction>
</comment>
<keyword evidence="15" id="KW-1185">Reference proteome</keyword>
<dbReference type="GO" id="GO:0004565">
    <property type="term" value="F:beta-galactosidase activity"/>
    <property type="evidence" value="ECO:0007669"/>
    <property type="project" value="UniProtKB-EC"/>
</dbReference>
<dbReference type="InterPro" id="IPR013780">
    <property type="entry name" value="Glyco_hydro_b"/>
</dbReference>
<dbReference type="InterPro" id="IPR013529">
    <property type="entry name" value="Glyco_hydro_42_N"/>
</dbReference>
<dbReference type="PANTHER" id="PTHR36447">
    <property type="entry name" value="BETA-GALACTOSIDASE GANA"/>
    <property type="match status" value="1"/>
</dbReference>
<dbReference type="GO" id="GO:0009341">
    <property type="term" value="C:beta-galactosidase complex"/>
    <property type="evidence" value="ECO:0007669"/>
    <property type="project" value="InterPro"/>
</dbReference>
<dbReference type="SUPFAM" id="SSF52317">
    <property type="entry name" value="Class I glutamine amidotransferase-like"/>
    <property type="match status" value="1"/>
</dbReference>
<sequence>MSLAPLKTQTFGVCYYPEHWPEERWPLDAQMMREAGIEFVRIGEFAWSLMEPEPGQYDFDWLGRAIEVLAAEGLKVVLGTPTATPPKWLVDQMPDLLPVGKDGRVRGFGSRRHYCFSHLGYRDACARITREMASRFGKHPAVVAWQTDNEYGCHNTVMSYSDSAKSGFRDWLAQKYQSIDALNKAWGTVFWSMVYRSFDEIELPVGAVTETNPIHRLDFHRYSSDQVVAFNKVQSDILRQLSPGRAVAHNFMGKFFDFDHYDVSADLDISSWDAYPLGFLEREIGDEDLLKRHMGVGDPDFDPFHHDLYRTCGQVRNGTENGRWWVMEQQPYGPLNWGTFNHNPAKGAGRLWIWEAFTAGAEVVSFFRWRQPHFGQEQMHEGLLLPNGQPNFGYELCKEVTAELAELQPAPVQDRSAVALVFDYESQWILGYQSHGADVSHFDTVMRYYRALRRAGVNVDIIPPTAEALSGRKLVLIPMLMCVTEEFAAALADADCRVVAGPWTGAKTKNFAIPDTLAPGHLQSLIDIAVRRIETRRPFSPIPLKDGGAFEGWREFIMVGDGVEVLKSTEDGTPAILRSGKVTYVAGRLDAASLDDLLRAEMDAAGIEWVDLPQDIRMRDNGDLRVVFNYGPSEVEVGHLFGKGEQLTIQPADVIVRRMS</sequence>
<evidence type="ECO:0000256" key="4">
    <source>
        <dbReference type="ARBA" id="ARBA00022723"/>
    </source>
</evidence>
<dbReference type="InterPro" id="IPR017853">
    <property type="entry name" value="GH"/>
</dbReference>
<dbReference type="Pfam" id="PF08532">
    <property type="entry name" value="Glyco_hydro_42M"/>
    <property type="match status" value="1"/>
</dbReference>
<accession>A0A1M5QJY1</accession>
<evidence type="ECO:0000256" key="6">
    <source>
        <dbReference type="ARBA" id="ARBA00022833"/>
    </source>
</evidence>
<feature type="domain" description="Beta-galactosidase trimerisation" evidence="13">
    <location>
        <begin position="417"/>
        <end position="607"/>
    </location>
</feature>
<evidence type="ECO:0000256" key="5">
    <source>
        <dbReference type="ARBA" id="ARBA00022801"/>
    </source>
</evidence>
<dbReference type="GO" id="GO:0046872">
    <property type="term" value="F:metal ion binding"/>
    <property type="evidence" value="ECO:0007669"/>
    <property type="project" value="UniProtKB-KW"/>
</dbReference>
<feature type="active site" description="Proton donor" evidence="9">
    <location>
        <position position="150"/>
    </location>
</feature>
<keyword evidence="7 8" id="KW-0326">Glycosidase</keyword>
<evidence type="ECO:0000313" key="14">
    <source>
        <dbReference type="EMBL" id="SHH14288.1"/>
    </source>
</evidence>
<dbReference type="GO" id="GO:0005975">
    <property type="term" value="P:carbohydrate metabolic process"/>
    <property type="evidence" value="ECO:0007669"/>
    <property type="project" value="InterPro"/>
</dbReference>
<dbReference type="Proteomes" id="UP000184211">
    <property type="component" value="Unassembled WGS sequence"/>
</dbReference>
<feature type="active site" description="Nucleophile" evidence="9">
    <location>
        <position position="328"/>
    </location>
</feature>
<organism evidence="14 15">
    <name type="scientific">Cognatishimia maritima</name>
    <dbReference type="NCBI Taxonomy" id="870908"/>
    <lineage>
        <taxon>Bacteria</taxon>
        <taxon>Pseudomonadati</taxon>
        <taxon>Pseudomonadota</taxon>
        <taxon>Alphaproteobacteria</taxon>
        <taxon>Rhodobacterales</taxon>
        <taxon>Paracoccaceae</taxon>
        <taxon>Cognatishimia</taxon>
    </lineage>
</organism>
<feature type="binding site" evidence="11">
    <location>
        <position position="115"/>
    </location>
    <ligand>
        <name>Zn(2+)</name>
        <dbReference type="ChEBI" id="CHEBI:29105"/>
    </ligand>
</feature>
<dbReference type="RefSeq" id="WP_072792916.1">
    <property type="nucleotide sequence ID" value="NZ_FQWM01000003.1"/>
</dbReference>
<dbReference type="Pfam" id="PF02449">
    <property type="entry name" value="Glyco_hydro_42"/>
    <property type="match status" value="1"/>
</dbReference>
<evidence type="ECO:0000256" key="1">
    <source>
        <dbReference type="ARBA" id="ARBA00001412"/>
    </source>
</evidence>
<feature type="binding site" evidence="10">
    <location>
        <position position="337"/>
    </location>
    <ligand>
        <name>substrate</name>
    </ligand>
</feature>